<protein>
    <submittedName>
        <fullName evidence="2">Uncharacterized protein</fullName>
    </submittedName>
</protein>
<feature type="region of interest" description="Disordered" evidence="1">
    <location>
        <begin position="78"/>
        <end position="106"/>
    </location>
</feature>
<reference evidence="2" key="1">
    <citation type="journal article" date="2023" name="bioRxiv">
        <title>Improved chromosome-level genome assembly for marigold (Tagetes erecta).</title>
        <authorList>
            <person name="Jiang F."/>
            <person name="Yuan L."/>
            <person name="Wang S."/>
            <person name="Wang H."/>
            <person name="Xu D."/>
            <person name="Wang A."/>
            <person name="Fan W."/>
        </authorList>
    </citation>
    <scope>NUCLEOTIDE SEQUENCE</scope>
    <source>
        <strain evidence="2">WSJ</strain>
        <tissue evidence="2">Leaf</tissue>
    </source>
</reference>
<comment type="caution">
    <text evidence="2">The sequence shown here is derived from an EMBL/GenBank/DDBJ whole genome shotgun (WGS) entry which is preliminary data.</text>
</comment>
<sequence length="222" mass="25433">MADNTISYNLHDDQETLSLTDFAIAQEHNTSTFQDQRNASADVGDIFEFSYRGLSDYSDAKDIIFCGKLIPIKEQLHRKNPPQQSEKHHRRNQQSHPLGCRRSRSESRYDVKCSGATAVVRNKRSKDYKKLKRISSMRLEQSAGKKSQWHVLSFGLVNVPQPAMDIRDLKSRKFRLNSSKSPFVLSESVDHRKYSWRLLEFLSCKSSTTAAVTTPLSYMAKA</sequence>
<accession>A0AAD8KWK0</accession>
<evidence type="ECO:0000313" key="3">
    <source>
        <dbReference type="Proteomes" id="UP001229421"/>
    </source>
</evidence>
<evidence type="ECO:0000313" key="2">
    <source>
        <dbReference type="EMBL" id="KAK1429969.1"/>
    </source>
</evidence>
<gene>
    <name evidence="2" type="ORF">QVD17_12355</name>
</gene>
<proteinExistence type="predicted"/>
<keyword evidence="3" id="KW-1185">Reference proteome</keyword>
<dbReference type="PANTHER" id="PTHR34130:SF13">
    <property type="entry name" value="DUF4005 DOMAIN-CONTAINING PROTEIN"/>
    <property type="match status" value="1"/>
</dbReference>
<dbReference type="PANTHER" id="PTHR34130">
    <property type="entry name" value="OS08G0243800 PROTEIN"/>
    <property type="match status" value="1"/>
</dbReference>
<evidence type="ECO:0000256" key="1">
    <source>
        <dbReference type="SAM" id="MobiDB-lite"/>
    </source>
</evidence>
<dbReference type="AlphaFoldDB" id="A0AAD8KWK0"/>
<name>A0AAD8KWK0_TARER</name>
<dbReference type="EMBL" id="JAUHHV010000003">
    <property type="protein sequence ID" value="KAK1429969.1"/>
    <property type="molecule type" value="Genomic_DNA"/>
</dbReference>
<dbReference type="Proteomes" id="UP001229421">
    <property type="component" value="Unassembled WGS sequence"/>
</dbReference>
<organism evidence="2 3">
    <name type="scientific">Tagetes erecta</name>
    <name type="common">African marigold</name>
    <dbReference type="NCBI Taxonomy" id="13708"/>
    <lineage>
        <taxon>Eukaryota</taxon>
        <taxon>Viridiplantae</taxon>
        <taxon>Streptophyta</taxon>
        <taxon>Embryophyta</taxon>
        <taxon>Tracheophyta</taxon>
        <taxon>Spermatophyta</taxon>
        <taxon>Magnoliopsida</taxon>
        <taxon>eudicotyledons</taxon>
        <taxon>Gunneridae</taxon>
        <taxon>Pentapetalae</taxon>
        <taxon>asterids</taxon>
        <taxon>campanulids</taxon>
        <taxon>Asterales</taxon>
        <taxon>Asteraceae</taxon>
        <taxon>Asteroideae</taxon>
        <taxon>Heliantheae alliance</taxon>
        <taxon>Tageteae</taxon>
        <taxon>Tagetes</taxon>
    </lineage>
</organism>